<sequence length="284" mass="30735">MKTKILILAALLSVVFYSCTKDNENDNKAMTAEDAKVNAKMDAAGSDISAIIEEQLTTQDGITLKSTQQATFAPNCATMTRVPDYGTVITPGTTITKTVDFGTTGCPLPNGNILKGKIIITFVYQPNATSHTINYQFDNFYHNNIKIVGNKTFTISWGTSAANPETHAIVVMNMDFTATFPSGNVFHRTGSRATEIIAGQTTPEYTDNVYSVTGQWNTNSTTSGWSMTSTITSPLIVKLNCPNIVKGIIQFQGYGTSTLDFGNGDCDNTAIFTHNGVQYTIILN</sequence>
<dbReference type="AlphaFoldDB" id="A0A1M6DR43"/>
<protein>
    <recommendedName>
        <fullName evidence="4">Lipoprotein</fullName>
    </recommendedName>
</protein>
<accession>A0A1M6DR43</accession>
<reference evidence="3" key="1">
    <citation type="submission" date="2016-11" db="EMBL/GenBank/DDBJ databases">
        <authorList>
            <person name="Varghese N."/>
            <person name="Submissions S."/>
        </authorList>
    </citation>
    <scope>NUCLEOTIDE SEQUENCE [LARGE SCALE GENOMIC DNA]</scope>
    <source>
        <strain evidence="3">DSM 18829</strain>
    </source>
</reference>
<dbReference type="PROSITE" id="PS51257">
    <property type="entry name" value="PROKAR_LIPOPROTEIN"/>
    <property type="match status" value="1"/>
</dbReference>
<dbReference type="Proteomes" id="UP000184488">
    <property type="component" value="Unassembled WGS sequence"/>
</dbReference>
<evidence type="ECO:0000313" key="2">
    <source>
        <dbReference type="EMBL" id="SHI75724.1"/>
    </source>
</evidence>
<gene>
    <name evidence="2" type="ORF">SAMN05444363_1592</name>
</gene>
<evidence type="ECO:0000313" key="3">
    <source>
        <dbReference type="Proteomes" id="UP000184488"/>
    </source>
</evidence>
<keyword evidence="1" id="KW-0732">Signal</keyword>
<keyword evidence="3" id="KW-1185">Reference proteome</keyword>
<evidence type="ECO:0008006" key="4">
    <source>
        <dbReference type="Google" id="ProtNLM"/>
    </source>
</evidence>
<evidence type="ECO:0000256" key="1">
    <source>
        <dbReference type="SAM" id="SignalP"/>
    </source>
</evidence>
<dbReference type="RefSeq" id="WP_073310195.1">
    <property type="nucleotide sequence ID" value="NZ_FQZI01000002.1"/>
</dbReference>
<name>A0A1M6DR43_9FLAO</name>
<dbReference type="EMBL" id="FQZI01000002">
    <property type="protein sequence ID" value="SHI75724.1"/>
    <property type="molecule type" value="Genomic_DNA"/>
</dbReference>
<feature type="signal peptide" evidence="1">
    <location>
        <begin position="1"/>
        <end position="20"/>
    </location>
</feature>
<dbReference type="STRING" id="415425.SAMN05444363_1592"/>
<dbReference type="OrthoDB" id="1114031at2"/>
<organism evidence="2 3">
    <name type="scientific">Flavobacterium terrae</name>
    <dbReference type="NCBI Taxonomy" id="415425"/>
    <lineage>
        <taxon>Bacteria</taxon>
        <taxon>Pseudomonadati</taxon>
        <taxon>Bacteroidota</taxon>
        <taxon>Flavobacteriia</taxon>
        <taxon>Flavobacteriales</taxon>
        <taxon>Flavobacteriaceae</taxon>
        <taxon>Flavobacterium</taxon>
    </lineage>
</organism>
<feature type="chain" id="PRO_5013314038" description="Lipoprotein" evidence="1">
    <location>
        <begin position="21"/>
        <end position="284"/>
    </location>
</feature>
<proteinExistence type="predicted"/>